<dbReference type="EMBL" id="JAAALK010000282">
    <property type="protein sequence ID" value="KAG8081475.1"/>
    <property type="molecule type" value="Genomic_DNA"/>
</dbReference>
<organism evidence="1 2">
    <name type="scientific">Zizania palustris</name>
    <name type="common">Northern wild rice</name>
    <dbReference type="NCBI Taxonomy" id="103762"/>
    <lineage>
        <taxon>Eukaryota</taxon>
        <taxon>Viridiplantae</taxon>
        <taxon>Streptophyta</taxon>
        <taxon>Embryophyta</taxon>
        <taxon>Tracheophyta</taxon>
        <taxon>Spermatophyta</taxon>
        <taxon>Magnoliopsida</taxon>
        <taxon>Liliopsida</taxon>
        <taxon>Poales</taxon>
        <taxon>Poaceae</taxon>
        <taxon>BOP clade</taxon>
        <taxon>Oryzoideae</taxon>
        <taxon>Oryzeae</taxon>
        <taxon>Zizaniinae</taxon>
        <taxon>Zizania</taxon>
    </lineage>
</organism>
<reference evidence="1" key="1">
    <citation type="journal article" date="2021" name="bioRxiv">
        <title>Whole Genome Assembly and Annotation of Northern Wild Rice, Zizania palustris L., Supports a Whole Genome Duplication in the Zizania Genus.</title>
        <authorList>
            <person name="Haas M."/>
            <person name="Kono T."/>
            <person name="Macchietto M."/>
            <person name="Millas R."/>
            <person name="McGilp L."/>
            <person name="Shao M."/>
            <person name="Duquette J."/>
            <person name="Hirsch C.N."/>
            <person name="Kimball J."/>
        </authorList>
    </citation>
    <scope>NUCLEOTIDE SEQUENCE</scope>
    <source>
        <tissue evidence="1">Fresh leaf tissue</tissue>
    </source>
</reference>
<evidence type="ECO:0000313" key="1">
    <source>
        <dbReference type="EMBL" id="KAG8081475.1"/>
    </source>
</evidence>
<comment type="caution">
    <text evidence="1">The sequence shown here is derived from an EMBL/GenBank/DDBJ whole genome shotgun (WGS) entry which is preliminary data.</text>
</comment>
<dbReference type="PROSITE" id="PS51257">
    <property type="entry name" value="PROKAR_LIPOPROTEIN"/>
    <property type="match status" value="1"/>
</dbReference>
<proteinExistence type="predicted"/>
<protein>
    <submittedName>
        <fullName evidence="1">Uncharacterized protein</fullName>
    </submittedName>
</protein>
<name>A0A8J5TE85_ZIZPA</name>
<reference evidence="1" key="2">
    <citation type="submission" date="2021-02" db="EMBL/GenBank/DDBJ databases">
        <authorList>
            <person name="Kimball J.A."/>
            <person name="Haas M.W."/>
            <person name="Macchietto M."/>
            <person name="Kono T."/>
            <person name="Duquette J."/>
            <person name="Shao M."/>
        </authorList>
    </citation>
    <scope>NUCLEOTIDE SEQUENCE</scope>
    <source>
        <tissue evidence="1">Fresh leaf tissue</tissue>
    </source>
</reference>
<sequence length="95" mass="10331">MKPLIEAFIYTAALVLRILVQLPSLSSSCAASSTPRLLLSPALVAALVEVEAAAGLGLVAWILLPSESRSRPSFYRGVDEFYRSRMYATAKRFLA</sequence>
<keyword evidence="2" id="KW-1185">Reference proteome</keyword>
<accession>A0A8J5TE85</accession>
<evidence type="ECO:0000313" key="2">
    <source>
        <dbReference type="Proteomes" id="UP000729402"/>
    </source>
</evidence>
<gene>
    <name evidence="1" type="ORF">GUJ93_ZPchr0007g3047</name>
</gene>
<dbReference type="Proteomes" id="UP000729402">
    <property type="component" value="Unassembled WGS sequence"/>
</dbReference>
<dbReference type="AlphaFoldDB" id="A0A8J5TE85"/>